<keyword evidence="1" id="KW-0732">Signal</keyword>
<protein>
    <recommendedName>
        <fullName evidence="4">J domain-containing protein</fullName>
    </recommendedName>
</protein>
<gene>
    <name evidence="2" type="ORF">AURANDRAFT_69067</name>
</gene>
<dbReference type="InParanoid" id="F0YRM1"/>
<dbReference type="AlphaFoldDB" id="F0YRM1"/>
<name>F0YRM1_AURAN</name>
<feature type="signal peptide" evidence="1">
    <location>
        <begin position="1"/>
        <end position="16"/>
    </location>
</feature>
<sequence length="204" mass="21397">MARWWRFFLFLAPVASVDMPCALTPQTVARIREWVHSGVDPGGDAFDAVHCAVVRAAGGVVGGLGGGAAGYSLASAFADRVGARFCGDSERCRSRASTFARVAGGVVGYAVGGAVGNEAASRTFGRGGFFGSTSPLAAVRECAGRFGLAEDALTADAVDEAYRKRSLVDHPDKKGGSNEDMAKTNVCRELLRAAVDEQRSFWEL</sequence>
<dbReference type="SUPFAM" id="SSF46565">
    <property type="entry name" value="Chaperone J-domain"/>
    <property type="match status" value="1"/>
</dbReference>
<evidence type="ECO:0000313" key="3">
    <source>
        <dbReference type="Proteomes" id="UP000002729"/>
    </source>
</evidence>
<dbReference type="OrthoDB" id="10250354at2759"/>
<dbReference type="KEGG" id="aaf:AURANDRAFT_69067"/>
<proteinExistence type="predicted"/>
<dbReference type="InterPro" id="IPR036869">
    <property type="entry name" value="J_dom_sf"/>
</dbReference>
<evidence type="ECO:0000313" key="2">
    <source>
        <dbReference type="EMBL" id="EGB02238.1"/>
    </source>
</evidence>
<dbReference type="RefSeq" id="XP_009043063.1">
    <property type="nucleotide sequence ID" value="XM_009044815.1"/>
</dbReference>
<evidence type="ECO:0008006" key="4">
    <source>
        <dbReference type="Google" id="ProtNLM"/>
    </source>
</evidence>
<feature type="chain" id="PRO_5003261245" description="J domain-containing protein" evidence="1">
    <location>
        <begin position="17"/>
        <end position="204"/>
    </location>
</feature>
<dbReference type="EMBL" id="GL833683">
    <property type="protein sequence ID" value="EGB02238.1"/>
    <property type="molecule type" value="Genomic_DNA"/>
</dbReference>
<dbReference type="Proteomes" id="UP000002729">
    <property type="component" value="Unassembled WGS sequence"/>
</dbReference>
<keyword evidence="3" id="KW-1185">Reference proteome</keyword>
<dbReference type="Gene3D" id="1.10.287.110">
    <property type="entry name" value="DnaJ domain"/>
    <property type="match status" value="1"/>
</dbReference>
<dbReference type="GeneID" id="20227216"/>
<reference evidence="2 3" key="1">
    <citation type="journal article" date="2011" name="Proc. Natl. Acad. Sci. U.S.A.">
        <title>Niche of harmful alga Aureococcus anophagefferens revealed through ecogenomics.</title>
        <authorList>
            <person name="Gobler C.J."/>
            <person name="Berry D.L."/>
            <person name="Dyhrman S.T."/>
            <person name="Wilhelm S.W."/>
            <person name="Salamov A."/>
            <person name="Lobanov A.V."/>
            <person name="Zhang Y."/>
            <person name="Collier J.L."/>
            <person name="Wurch L.L."/>
            <person name="Kustka A.B."/>
            <person name="Dill B.D."/>
            <person name="Shah M."/>
            <person name="VerBerkmoes N.C."/>
            <person name="Kuo A."/>
            <person name="Terry A."/>
            <person name="Pangilinan J."/>
            <person name="Lindquist E.A."/>
            <person name="Lucas S."/>
            <person name="Paulsen I.T."/>
            <person name="Hattenrath-Lehmann T.K."/>
            <person name="Talmage S.C."/>
            <person name="Walker E.A."/>
            <person name="Koch F."/>
            <person name="Burson A.M."/>
            <person name="Marcoval M.A."/>
            <person name="Tang Y.Z."/>
            <person name="Lecleir G.R."/>
            <person name="Coyne K.J."/>
            <person name="Berg G.M."/>
            <person name="Bertrand E.M."/>
            <person name="Saito M.A."/>
            <person name="Gladyshev V.N."/>
            <person name="Grigoriev I.V."/>
        </authorList>
    </citation>
    <scope>NUCLEOTIDE SEQUENCE [LARGE SCALE GENOMIC DNA]</scope>
    <source>
        <strain evidence="3">CCMP 1984</strain>
    </source>
</reference>
<evidence type="ECO:0000256" key="1">
    <source>
        <dbReference type="SAM" id="SignalP"/>
    </source>
</evidence>
<accession>F0YRM1</accession>
<organism evidence="3">
    <name type="scientific">Aureococcus anophagefferens</name>
    <name type="common">Harmful bloom alga</name>
    <dbReference type="NCBI Taxonomy" id="44056"/>
    <lineage>
        <taxon>Eukaryota</taxon>
        <taxon>Sar</taxon>
        <taxon>Stramenopiles</taxon>
        <taxon>Ochrophyta</taxon>
        <taxon>Pelagophyceae</taxon>
        <taxon>Pelagomonadales</taxon>
        <taxon>Pelagomonadaceae</taxon>
        <taxon>Aureococcus</taxon>
    </lineage>
</organism>